<name>A0A6A5X9V8_9PLEO</name>
<keyword evidence="7" id="KW-1015">Disulfide bond</keyword>
<dbReference type="InterPro" id="IPR011118">
    <property type="entry name" value="Tannase/feruloyl_esterase"/>
</dbReference>
<dbReference type="Proteomes" id="UP000799778">
    <property type="component" value="Unassembled WGS sequence"/>
</dbReference>
<accession>A0A6A5X9V8</accession>
<evidence type="ECO:0000256" key="1">
    <source>
        <dbReference type="ARBA" id="ARBA00006249"/>
    </source>
</evidence>
<dbReference type="RefSeq" id="XP_033377985.1">
    <property type="nucleotide sequence ID" value="XM_033529504.1"/>
</dbReference>
<keyword evidence="4 8" id="KW-0732">Signal</keyword>
<keyword evidence="2" id="KW-0719">Serine esterase</keyword>
<evidence type="ECO:0000256" key="7">
    <source>
        <dbReference type="ARBA" id="ARBA00023157"/>
    </source>
</evidence>
<dbReference type="GO" id="GO:0046872">
    <property type="term" value="F:metal ion binding"/>
    <property type="evidence" value="ECO:0007669"/>
    <property type="project" value="UniProtKB-KW"/>
</dbReference>
<protein>
    <recommendedName>
        <fullName evidence="8">Carboxylic ester hydrolase</fullName>
        <ecNumber evidence="8">3.1.1.-</ecNumber>
    </recommendedName>
</protein>
<evidence type="ECO:0000256" key="8">
    <source>
        <dbReference type="RuleBase" id="RU361238"/>
    </source>
</evidence>
<proteinExistence type="inferred from homology"/>
<keyword evidence="5 8" id="KW-0378">Hydrolase</keyword>
<evidence type="ECO:0000256" key="4">
    <source>
        <dbReference type="ARBA" id="ARBA00022729"/>
    </source>
</evidence>
<feature type="chain" id="PRO_5025709737" description="Carboxylic ester hydrolase" evidence="8">
    <location>
        <begin position="20"/>
        <end position="562"/>
    </location>
</feature>
<dbReference type="PANTHER" id="PTHR33938">
    <property type="entry name" value="FERULOYL ESTERASE B-RELATED"/>
    <property type="match status" value="1"/>
</dbReference>
<organism evidence="9 10">
    <name type="scientific">Aaosphaeria arxii CBS 175.79</name>
    <dbReference type="NCBI Taxonomy" id="1450172"/>
    <lineage>
        <taxon>Eukaryota</taxon>
        <taxon>Fungi</taxon>
        <taxon>Dikarya</taxon>
        <taxon>Ascomycota</taxon>
        <taxon>Pezizomycotina</taxon>
        <taxon>Dothideomycetes</taxon>
        <taxon>Pleosporomycetidae</taxon>
        <taxon>Pleosporales</taxon>
        <taxon>Pleosporales incertae sedis</taxon>
        <taxon>Aaosphaeria</taxon>
    </lineage>
</organism>
<dbReference type="GO" id="GO:0030600">
    <property type="term" value="F:feruloyl esterase activity"/>
    <property type="evidence" value="ECO:0007669"/>
    <property type="project" value="UniProtKB-ARBA"/>
</dbReference>
<dbReference type="SUPFAM" id="SSF53474">
    <property type="entry name" value="alpha/beta-Hydrolases"/>
    <property type="match status" value="1"/>
</dbReference>
<dbReference type="InterPro" id="IPR029058">
    <property type="entry name" value="AB_hydrolase_fold"/>
</dbReference>
<comment type="similarity">
    <text evidence="1 8">Belongs to the tannase family.</text>
</comment>
<reference evidence="9" key="1">
    <citation type="journal article" date="2020" name="Stud. Mycol.">
        <title>101 Dothideomycetes genomes: a test case for predicting lifestyles and emergence of pathogens.</title>
        <authorList>
            <person name="Haridas S."/>
            <person name="Albert R."/>
            <person name="Binder M."/>
            <person name="Bloem J."/>
            <person name="Labutti K."/>
            <person name="Salamov A."/>
            <person name="Andreopoulos B."/>
            <person name="Baker S."/>
            <person name="Barry K."/>
            <person name="Bills G."/>
            <person name="Bluhm B."/>
            <person name="Cannon C."/>
            <person name="Castanera R."/>
            <person name="Culley D."/>
            <person name="Daum C."/>
            <person name="Ezra D."/>
            <person name="Gonzalez J."/>
            <person name="Henrissat B."/>
            <person name="Kuo A."/>
            <person name="Liang C."/>
            <person name="Lipzen A."/>
            <person name="Lutzoni F."/>
            <person name="Magnuson J."/>
            <person name="Mondo S."/>
            <person name="Nolan M."/>
            <person name="Ohm R."/>
            <person name="Pangilinan J."/>
            <person name="Park H.-J."/>
            <person name="Ramirez L."/>
            <person name="Alfaro M."/>
            <person name="Sun H."/>
            <person name="Tritt A."/>
            <person name="Yoshinaga Y."/>
            <person name="Zwiers L.-H."/>
            <person name="Turgeon B."/>
            <person name="Goodwin S."/>
            <person name="Spatafora J."/>
            <person name="Crous P."/>
            <person name="Grigoriev I."/>
        </authorList>
    </citation>
    <scope>NUCLEOTIDE SEQUENCE</scope>
    <source>
        <strain evidence="9">CBS 175.79</strain>
    </source>
</reference>
<dbReference type="EC" id="3.1.1.-" evidence="8"/>
<evidence type="ECO:0000256" key="2">
    <source>
        <dbReference type="ARBA" id="ARBA00022487"/>
    </source>
</evidence>
<dbReference type="Pfam" id="PF07519">
    <property type="entry name" value="Tannase"/>
    <property type="match status" value="1"/>
</dbReference>
<dbReference type="AlphaFoldDB" id="A0A6A5X9V8"/>
<dbReference type="OrthoDB" id="3039123at2759"/>
<evidence type="ECO:0000313" key="9">
    <source>
        <dbReference type="EMBL" id="KAF2009646.1"/>
    </source>
</evidence>
<feature type="signal peptide" evidence="8">
    <location>
        <begin position="1"/>
        <end position="19"/>
    </location>
</feature>
<dbReference type="GeneID" id="54286901"/>
<evidence type="ECO:0000256" key="3">
    <source>
        <dbReference type="ARBA" id="ARBA00022723"/>
    </source>
</evidence>
<keyword evidence="10" id="KW-1185">Reference proteome</keyword>
<evidence type="ECO:0000313" key="10">
    <source>
        <dbReference type="Proteomes" id="UP000799778"/>
    </source>
</evidence>
<sequence>MLSSAPLWIFLSSLGHVIADEESTKLVCETSTFSAPVVPGAKVLSITAEEKLNVTTRTATPVLPPVSGLDYCEVKVYLTHPGADDKVLVETWLPISRDAWNGRFQATGGGAFATGMFDFTLGYPLKDGYAAASTDGGHPPDFLSADWVLNPDKSINWPLLQNFASRSIADEVHVGKSIAEQYYGKKPHHSYYSGCSQGGRHGFALAQKYPGLVDGIMASAPALKFAKTAMGAIWPQVVMSDENILISNCEMAWFDAKAVEECDLVDGAIDGIIGDPDACNFDPATFVGKKIQCGSYEVTITQKIASVVKRIREGPSTLFGENITPGYPYGLSENFLMNVTIDADGVRTSHPSAMLDVWPRTVLVKDPAFNASKLSYAEYLGLILQTSEQHGWLLDSYDTGLTAFRDAGGKFISWHGINDPNIPYKLSTGYWERLGLEFGGAKAVNEFFRLFLAPGVEHCGFGPGAAPKDPLAQLVDWVENGEIPETLQAETVDAEGELITRDLCLYPKTIKYMGLGDVKRASSWSCEGGEDEEETLENHGSFLGGFKDRIEQAALGLGLKVT</sequence>
<keyword evidence="3" id="KW-0479">Metal-binding</keyword>
<evidence type="ECO:0000256" key="5">
    <source>
        <dbReference type="ARBA" id="ARBA00022801"/>
    </source>
</evidence>
<gene>
    <name evidence="9" type="ORF">BU24DRAFT_428544</name>
</gene>
<keyword evidence="6" id="KW-0106">Calcium</keyword>
<dbReference type="PANTHER" id="PTHR33938:SF8">
    <property type="entry name" value="CARBOXYLIC ESTER HYDROLASE"/>
    <property type="match status" value="1"/>
</dbReference>
<evidence type="ECO:0000256" key="6">
    <source>
        <dbReference type="ARBA" id="ARBA00022837"/>
    </source>
</evidence>
<dbReference type="EMBL" id="ML978078">
    <property type="protein sequence ID" value="KAF2009646.1"/>
    <property type="molecule type" value="Genomic_DNA"/>
</dbReference>